<keyword evidence="1" id="KW-0472">Membrane</keyword>
<feature type="transmembrane region" description="Helical" evidence="1">
    <location>
        <begin position="248"/>
        <end position="267"/>
    </location>
</feature>
<dbReference type="PaxDb" id="2903-EOD28204"/>
<evidence type="ECO:0000256" key="1">
    <source>
        <dbReference type="SAM" id="Phobius"/>
    </source>
</evidence>
<dbReference type="SUPFAM" id="SSF52540">
    <property type="entry name" value="P-loop containing nucleoside triphosphate hydrolases"/>
    <property type="match status" value="1"/>
</dbReference>
<dbReference type="CDD" id="cd00267">
    <property type="entry name" value="ABC_ATPase"/>
    <property type="match status" value="1"/>
</dbReference>
<reference evidence="2" key="2">
    <citation type="submission" date="2024-10" db="UniProtKB">
        <authorList>
            <consortium name="EnsemblProtists"/>
        </authorList>
    </citation>
    <scope>IDENTIFICATION</scope>
</reference>
<sequence length="302" mass="33244">MTLTVVVGSSGSGKTTLLEDVHKLHKCCYIRQYHMLRPYVKVESIPNFDPTALPYWSLYSEKTFEDGKQNVSYSPSVQIGGTMAGQLTKGLSGGQRKMLLFELVKQRTAGSSDLLLVLDEPFAGVTDDFVPFIVMRLNEMRQKHNILLVTNDHVQTLTEMADSTVVVSAVDRSKVCVDSKGYDRELFLHAVASGAEYEGGVGSQDLRFFAATELSPRNPNIQGVLGFTAFAMVMFLLTFWDSRPGSEALLLVGLQIVAFFAINPYLIHLTDWRNTMAEEAAALMHVSAQANLALKAGIVLSL</sequence>
<dbReference type="InterPro" id="IPR027417">
    <property type="entry name" value="P-loop_NTPase"/>
</dbReference>
<dbReference type="AlphaFoldDB" id="A0A0D3JXG9"/>
<keyword evidence="1" id="KW-1133">Transmembrane helix</keyword>
<dbReference type="HOGENOM" id="CLU_923159_0_0_1"/>
<dbReference type="GeneID" id="17273749"/>
<reference evidence="3" key="1">
    <citation type="journal article" date="2013" name="Nature">
        <title>Pan genome of the phytoplankton Emiliania underpins its global distribution.</title>
        <authorList>
            <person name="Read B.A."/>
            <person name="Kegel J."/>
            <person name="Klute M.J."/>
            <person name="Kuo A."/>
            <person name="Lefebvre S.C."/>
            <person name="Maumus F."/>
            <person name="Mayer C."/>
            <person name="Miller J."/>
            <person name="Monier A."/>
            <person name="Salamov A."/>
            <person name="Young J."/>
            <person name="Aguilar M."/>
            <person name="Claverie J.M."/>
            <person name="Frickenhaus S."/>
            <person name="Gonzalez K."/>
            <person name="Herman E.K."/>
            <person name="Lin Y.C."/>
            <person name="Napier J."/>
            <person name="Ogata H."/>
            <person name="Sarno A.F."/>
            <person name="Shmutz J."/>
            <person name="Schroeder D."/>
            <person name="de Vargas C."/>
            <person name="Verret F."/>
            <person name="von Dassow P."/>
            <person name="Valentin K."/>
            <person name="Van de Peer Y."/>
            <person name="Wheeler G."/>
            <person name="Dacks J.B."/>
            <person name="Delwiche C.F."/>
            <person name="Dyhrman S.T."/>
            <person name="Glockner G."/>
            <person name="John U."/>
            <person name="Richards T."/>
            <person name="Worden A.Z."/>
            <person name="Zhang X."/>
            <person name="Grigoriev I.V."/>
            <person name="Allen A.E."/>
            <person name="Bidle K."/>
            <person name="Borodovsky M."/>
            <person name="Bowler C."/>
            <person name="Brownlee C."/>
            <person name="Cock J.M."/>
            <person name="Elias M."/>
            <person name="Gladyshev V.N."/>
            <person name="Groth M."/>
            <person name="Guda C."/>
            <person name="Hadaegh A."/>
            <person name="Iglesias-Rodriguez M.D."/>
            <person name="Jenkins J."/>
            <person name="Jones B.M."/>
            <person name="Lawson T."/>
            <person name="Leese F."/>
            <person name="Lindquist E."/>
            <person name="Lobanov A."/>
            <person name="Lomsadze A."/>
            <person name="Malik S.B."/>
            <person name="Marsh M.E."/>
            <person name="Mackinder L."/>
            <person name="Mock T."/>
            <person name="Mueller-Roeber B."/>
            <person name="Pagarete A."/>
            <person name="Parker M."/>
            <person name="Probert I."/>
            <person name="Quesneville H."/>
            <person name="Raines C."/>
            <person name="Rensing S.A."/>
            <person name="Riano-Pachon D.M."/>
            <person name="Richier S."/>
            <person name="Rokitta S."/>
            <person name="Shiraiwa Y."/>
            <person name="Soanes D.M."/>
            <person name="van der Giezen M."/>
            <person name="Wahlund T.M."/>
            <person name="Williams B."/>
            <person name="Wilson W."/>
            <person name="Wolfe G."/>
            <person name="Wurch L.L."/>
        </authorList>
    </citation>
    <scope>NUCLEOTIDE SEQUENCE</scope>
</reference>
<dbReference type="KEGG" id="ehx:EMIHUDRAFT_366244"/>
<keyword evidence="1" id="KW-0812">Transmembrane</keyword>
<keyword evidence="3" id="KW-1185">Reference proteome</keyword>
<dbReference type="Gene3D" id="3.40.50.300">
    <property type="entry name" value="P-loop containing nucleotide triphosphate hydrolases"/>
    <property type="match status" value="1"/>
</dbReference>
<evidence type="ECO:0000313" key="3">
    <source>
        <dbReference type="Proteomes" id="UP000013827"/>
    </source>
</evidence>
<evidence type="ECO:0000313" key="2">
    <source>
        <dbReference type="EnsemblProtists" id="EOD28204"/>
    </source>
</evidence>
<evidence type="ECO:0008006" key="4">
    <source>
        <dbReference type="Google" id="ProtNLM"/>
    </source>
</evidence>
<feature type="transmembrane region" description="Helical" evidence="1">
    <location>
        <begin position="224"/>
        <end position="242"/>
    </location>
</feature>
<accession>A0A0D3JXG9</accession>
<dbReference type="Proteomes" id="UP000013827">
    <property type="component" value="Unassembled WGS sequence"/>
</dbReference>
<dbReference type="EnsemblProtists" id="EOD28204">
    <property type="protein sequence ID" value="EOD28204"/>
    <property type="gene ID" value="EMIHUDRAFT_366244"/>
</dbReference>
<organism evidence="2 3">
    <name type="scientific">Emiliania huxleyi (strain CCMP1516)</name>
    <dbReference type="NCBI Taxonomy" id="280463"/>
    <lineage>
        <taxon>Eukaryota</taxon>
        <taxon>Haptista</taxon>
        <taxon>Haptophyta</taxon>
        <taxon>Prymnesiophyceae</taxon>
        <taxon>Isochrysidales</taxon>
        <taxon>Noelaerhabdaceae</taxon>
        <taxon>Emiliania</taxon>
    </lineage>
</organism>
<dbReference type="RefSeq" id="XP_005780633.1">
    <property type="nucleotide sequence ID" value="XM_005780576.1"/>
</dbReference>
<proteinExistence type="predicted"/>
<protein>
    <recommendedName>
        <fullName evidence="4">ABC transporter domain-containing protein</fullName>
    </recommendedName>
</protein>
<dbReference type="eggNOG" id="ENOG502RAVX">
    <property type="taxonomic scope" value="Eukaryota"/>
</dbReference>
<name>A0A0D3JXG9_EMIH1</name>